<dbReference type="EMBL" id="AGVV01000033">
    <property type="protein sequence ID" value="EHK76718.1"/>
    <property type="molecule type" value="Genomic_DNA"/>
</dbReference>
<dbReference type="Proteomes" id="UP000004038">
    <property type="component" value="Unassembled WGS sequence"/>
</dbReference>
<evidence type="ECO:0000313" key="2">
    <source>
        <dbReference type="Proteomes" id="UP000004038"/>
    </source>
</evidence>
<proteinExistence type="predicted"/>
<dbReference type="AlphaFoldDB" id="H0G1X4"/>
<accession>H0G1X4</accession>
<dbReference type="PATRIC" id="fig|1107881.3.peg.3522"/>
<evidence type="ECO:0000313" key="1">
    <source>
        <dbReference type="EMBL" id="EHK76718.1"/>
    </source>
</evidence>
<name>H0G1X4_RHIML</name>
<reference evidence="1 2" key="1">
    <citation type="journal article" date="2012" name="J. Bacteriol.">
        <title>Draft Genome Sequence of Sinorhizobium meliloti CCNWSX0020, a Nitrogen-Fixing Symbiont with Copper Tolerance Capability Isolated from Lead-Zinc Mine Tailings.</title>
        <authorList>
            <person name="Li Z."/>
            <person name="Ma Z."/>
            <person name="Hao X."/>
            <person name="Wei G."/>
        </authorList>
    </citation>
    <scope>NUCLEOTIDE SEQUENCE [LARGE SCALE GENOMIC DNA]</scope>
    <source>
        <strain evidence="1 2">CCNWSX0020</strain>
    </source>
</reference>
<sequence length="109" mass="11473">MFGGCLHRSNISMIIMRPPQHGHDGRKSSGSSGGIVIRWRGDVQQFASEREASVAGGAGEQAVVPNAVEATRQNMDEEAADELVGCERHYLLTVGAVAAKVLVAEGDAV</sequence>
<organism evidence="1 2">
    <name type="scientific">Sinorhizobium meliloti CCNWSX0020</name>
    <dbReference type="NCBI Taxonomy" id="1107881"/>
    <lineage>
        <taxon>Bacteria</taxon>
        <taxon>Pseudomonadati</taxon>
        <taxon>Pseudomonadota</taxon>
        <taxon>Alphaproteobacteria</taxon>
        <taxon>Hyphomicrobiales</taxon>
        <taxon>Rhizobiaceae</taxon>
        <taxon>Sinorhizobium/Ensifer group</taxon>
        <taxon>Sinorhizobium</taxon>
    </lineage>
</organism>
<protein>
    <submittedName>
        <fullName evidence="1">Uncharacterized protein</fullName>
    </submittedName>
</protein>
<gene>
    <name evidence="1" type="ORF">SM0020_17322</name>
</gene>